<gene>
    <name evidence="2" type="ORF">DACRYDRAFT_117670</name>
</gene>
<feature type="region of interest" description="Disordered" evidence="1">
    <location>
        <begin position="759"/>
        <end position="809"/>
    </location>
</feature>
<dbReference type="RefSeq" id="XP_040626979.1">
    <property type="nucleotide sequence ID" value="XM_040770430.1"/>
</dbReference>
<evidence type="ECO:0000256" key="1">
    <source>
        <dbReference type="SAM" id="MobiDB-lite"/>
    </source>
</evidence>
<feature type="compositionally biased region" description="Low complexity" evidence="1">
    <location>
        <begin position="358"/>
        <end position="367"/>
    </location>
</feature>
<dbReference type="GeneID" id="63685492"/>
<evidence type="ECO:0000313" key="3">
    <source>
        <dbReference type="Proteomes" id="UP000030653"/>
    </source>
</evidence>
<keyword evidence="3" id="KW-1185">Reference proteome</keyword>
<sequence length="862" mass="92458">MASLIQQWPAPPLFMVCACGLWPDYVEVQQCHHPAHLYREIPNFFIPALRNAPDDEVIHHLPPWVRHTNRIKPNLKLSEGHTFIILDVYRTRLLNWDWIPLAQELKTVLNDYLSNTYVVSDSSPIHDVYTSCLHTPSSSSKSDARGNKIETCEHRFMVEISLEAARTLVEDIKARKSIVQQPDRRSINSNASGWTYKIITAEDDTINRYPRLNTLSFSQANALSVAITGASPYTWITDRGDAATAAPAAGRRKRARSVTRDAESESEAAPAAKRVARGLSAIPEDEEPTGVRRSKRLVEQASRRGEGRAASLKPTSLYAPEQTNNVAQQLLSLPPVVTSLPSSSSGSPAFSREIDIDSGPSNSSCSMSHNSMVLHSKSLSSFSAGMPLSALRLRQPPRGNFPTPGVTPLGHPAAGPFLNSSPMNTNTNMPQLNIPQTSMQPELSNQMPKMDMMSPTMQQPPVDNTSRIANTAMTAPNSLYTNGPQQEPQEPIRAASQSASSTSSVGPDASHPDESARSPTLVSPPPERGFTHPAPTPGPDMWRGASHPVPEVPYARGFTHPGISPPPHPVIPGFERGFTHSAPSPPLRMPAVAEHDFANPEPTPPAQSIPSIEREVDANPSPSPVPTAPVLALVRSPPPVQPMNAPVVAQPEAALVPSRPSSSFGPAAPSAAPAETALTVANLPNVGTSTLSAPPPPVTHFEFTAFASLSIGEPVSMRFQTRVVPGPIPPPAPGAWISTFNAGLLENTNFGVNPLDAIGTPGPTRGTGSGTNARATMPEAQPQATQEGKKADHNPGTPNAAPSIPPGYHAYIPPHTIGGAGGIRQWAPQFFPHRDMPRVPMAQQFAMRGPDWSFRPGAPNYS</sequence>
<proteinExistence type="predicted"/>
<dbReference type="STRING" id="1858805.M5G2K2"/>
<feature type="compositionally biased region" description="Basic and acidic residues" evidence="1">
    <location>
        <begin position="296"/>
        <end position="307"/>
    </location>
</feature>
<feature type="compositionally biased region" description="Low complexity" evidence="1">
    <location>
        <begin position="494"/>
        <end position="504"/>
    </location>
</feature>
<dbReference type="OrthoDB" id="10666535at2759"/>
<evidence type="ECO:0000313" key="2">
    <source>
        <dbReference type="EMBL" id="EJU00082.1"/>
    </source>
</evidence>
<accession>M5G2K2</accession>
<feature type="region of interest" description="Disordered" evidence="1">
    <location>
        <begin position="475"/>
        <end position="545"/>
    </location>
</feature>
<dbReference type="Proteomes" id="UP000030653">
    <property type="component" value="Unassembled WGS sequence"/>
</dbReference>
<feature type="region of interest" description="Disordered" evidence="1">
    <location>
        <begin position="243"/>
        <end position="319"/>
    </location>
</feature>
<dbReference type="AlphaFoldDB" id="M5G2K2"/>
<feature type="compositionally biased region" description="Polar residues" evidence="1">
    <location>
        <begin position="475"/>
        <end position="488"/>
    </location>
</feature>
<dbReference type="HOGENOM" id="CLU_332039_0_0_1"/>
<organism evidence="2 3">
    <name type="scientific">Dacryopinax primogenitus (strain DJM 731)</name>
    <name type="common">Brown rot fungus</name>
    <dbReference type="NCBI Taxonomy" id="1858805"/>
    <lineage>
        <taxon>Eukaryota</taxon>
        <taxon>Fungi</taxon>
        <taxon>Dikarya</taxon>
        <taxon>Basidiomycota</taxon>
        <taxon>Agaricomycotina</taxon>
        <taxon>Dacrymycetes</taxon>
        <taxon>Dacrymycetales</taxon>
        <taxon>Dacrymycetaceae</taxon>
        <taxon>Dacryopinax</taxon>
    </lineage>
</organism>
<feature type="region of interest" description="Disordered" evidence="1">
    <location>
        <begin position="337"/>
        <end position="367"/>
    </location>
</feature>
<protein>
    <submittedName>
        <fullName evidence="2">Uncharacterized protein</fullName>
    </submittedName>
</protein>
<name>M5G2K2_DACPD</name>
<feature type="compositionally biased region" description="Low complexity" evidence="1">
    <location>
        <begin position="337"/>
        <end position="348"/>
    </location>
</feature>
<dbReference type="EMBL" id="JH795868">
    <property type="protein sequence ID" value="EJU00082.1"/>
    <property type="molecule type" value="Genomic_DNA"/>
</dbReference>
<reference evidence="2 3" key="1">
    <citation type="journal article" date="2012" name="Science">
        <title>The Paleozoic origin of enzymatic lignin decomposition reconstructed from 31 fungal genomes.</title>
        <authorList>
            <person name="Floudas D."/>
            <person name="Binder M."/>
            <person name="Riley R."/>
            <person name="Barry K."/>
            <person name="Blanchette R.A."/>
            <person name="Henrissat B."/>
            <person name="Martinez A.T."/>
            <person name="Otillar R."/>
            <person name="Spatafora J.W."/>
            <person name="Yadav J.S."/>
            <person name="Aerts A."/>
            <person name="Benoit I."/>
            <person name="Boyd A."/>
            <person name="Carlson A."/>
            <person name="Copeland A."/>
            <person name="Coutinho P.M."/>
            <person name="de Vries R.P."/>
            <person name="Ferreira P."/>
            <person name="Findley K."/>
            <person name="Foster B."/>
            <person name="Gaskell J."/>
            <person name="Glotzer D."/>
            <person name="Gorecki P."/>
            <person name="Heitman J."/>
            <person name="Hesse C."/>
            <person name="Hori C."/>
            <person name="Igarashi K."/>
            <person name="Jurgens J.A."/>
            <person name="Kallen N."/>
            <person name="Kersten P."/>
            <person name="Kohler A."/>
            <person name="Kuees U."/>
            <person name="Kumar T.K.A."/>
            <person name="Kuo A."/>
            <person name="LaButti K."/>
            <person name="Larrondo L.F."/>
            <person name="Lindquist E."/>
            <person name="Ling A."/>
            <person name="Lombard V."/>
            <person name="Lucas S."/>
            <person name="Lundell T."/>
            <person name="Martin R."/>
            <person name="McLaughlin D.J."/>
            <person name="Morgenstern I."/>
            <person name="Morin E."/>
            <person name="Murat C."/>
            <person name="Nagy L.G."/>
            <person name="Nolan M."/>
            <person name="Ohm R.A."/>
            <person name="Patyshakuliyeva A."/>
            <person name="Rokas A."/>
            <person name="Ruiz-Duenas F.J."/>
            <person name="Sabat G."/>
            <person name="Salamov A."/>
            <person name="Samejima M."/>
            <person name="Schmutz J."/>
            <person name="Slot J.C."/>
            <person name="St John F."/>
            <person name="Stenlid J."/>
            <person name="Sun H."/>
            <person name="Sun S."/>
            <person name="Syed K."/>
            <person name="Tsang A."/>
            <person name="Wiebenga A."/>
            <person name="Young D."/>
            <person name="Pisabarro A."/>
            <person name="Eastwood D.C."/>
            <person name="Martin F."/>
            <person name="Cullen D."/>
            <person name="Grigoriev I.V."/>
            <person name="Hibbett D.S."/>
        </authorList>
    </citation>
    <scope>NUCLEOTIDE SEQUENCE [LARGE SCALE GENOMIC DNA]</scope>
    <source>
        <strain evidence="2 3">DJM-731 SS1</strain>
    </source>
</reference>